<reference evidence="2 3" key="1">
    <citation type="submission" date="2024-04" db="EMBL/GenBank/DDBJ databases">
        <authorList>
            <person name="Fracassetti M."/>
        </authorList>
    </citation>
    <scope>NUCLEOTIDE SEQUENCE [LARGE SCALE GENOMIC DNA]</scope>
</reference>
<name>A0AAV2DE99_9ROSI</name>
<dbReference type="AlphaFoldDB" id="A0AAV2DE99"/>
<evidence type="ECO:0000313" key="2">
    <source>
        <dbReference type="EMBL" id="CAL1371127.1"/>
    </source>
</evidence>
<accession>A0AAV2DE99</accession>
<proteinExistence type="predicted"/>
<keyword evidence="3" id="KW-1185">Reference proteome</keyword>
<organism evidence="2 3">
    <name type="scientific">Linum trigynum</name>
    <dbReference type="NCBI Taxonomy" id="586398"/>
    <lineage>
        <taxon>Eukaryota</taxon>
        <taxon>Viridiplantae</taxon>
        <taxon>Streptophyta</taxon>
        <taxon>Embryophyta</taxon>
        <taxon>Tracheophyta</taxon>
        <taxon>Spermatophyta</taxon>
        <taxon>Magnoliopsida</taxon>
        <taxon>eudicotyledons</taxon>
        <taxon>Gunneridae</taxon>
        <taxon>Pentapetalae</taxon>
        <taxon>rosids</taxon>
        <taxon>fabids</taxon>
        <taxon>Malpighiales</taxon>
        <taxon>Linaceae</taxon>
        <taxon>Linum</taxon>
    </lineage>
</organism>
<evidence type="ECO:0008006" key="4">
    <source>
        <dbReference type="Google" id="ProtNLM"/>
    </source>
</evidence>
<dbReference type="EMBL" id="OZ034815">
    <property type="protein sequence ID" value="CAL1371127.1"/>
    <property type="molecule type" value="Genomic_DNA"/>
</dbReference>
<feature type="compositionally biased region" description="Pro residues" evidence="1">
    <location>
        <begin position="106"/>
        <end position="118"/>
    </location>
</feature>
<dbReference type="Proteomes" id="UP001497516">
    <property type="component" value="Chromosome 2"/>
</dbReference>
<evidence type="ECO:0000313" key="3">
    <source>
        <dbReference type="Proteomes" id="UP001497516"/>
    </source>
</evidence>
<gene>
    <name evidence="2" type="ORF">LTRI10_LOCUS13207</name>
</gene>
<sequence length="166" mass="18248">MDVATSKFTSVEAGLRSHQASLHNLEVQIGNLVGILTERPKGALPSQTVANPKHHVGENAIQLRSGKVTPEVVAKEVIEKEDCLPESGEEETSAEKRGVARKASSTPPPLAEYTPPLPFPSRVQKERLKAVCGGFMEMLRKLHLNILFLEAMAHMPRYSKYLKGLQ</sequence>
<feature type="region of interest" description="Disordered" evidence="1">
    <location>
        <begin position="81"/>
        <end position="118"/>
    </location>
</feature>
<evidence type="ECO:0000256" key="1">
    <source>
        <dbReference type="SAM" id="MobiDB-lite"/>
    </source>
</evidence>
<protein>
    <recommendedName>
        <fullName evidence="4">FRIGIDA-like protein</fullName>
    </recommendedName>
</protein>